<accession>A0A8X6HLK1</accession>
<evidence type="ECO:0000313" key="8">
    <source>
        <dbReference type="Proteomes" id="UP000887116"/>
    </source>
</evidence>
<evidence type="ECO:0000256" key="1">
    <source>
        <dbReference type="ARBA" id="ARBA00004613"/>
    </source>
</evidence>
<dbReference type="GO" id="GO:0005604">
    <property type="term" value="C:basement membrane"/>
    <property type="evidence" value="ECO:0007669"/>
    <property type="project" value="TreeGrafter"/>
</dbReference>
<dbReference type="CDD" id="cd00191">
    <property type="entry name" value="TY"/>
    <property type="match status" value="1"/>
</dbReference>
<feature type="domain" description="Thyroglobulin type-1" evidence="6">
    <location>
        <begin position="10"/>
        <end position="83"/>
    </location>
</feature>
<sequence>VVDPFLLTINTKCIKDRKKYDSMSWSEEVSLKKSRPECDEFGYYVSMICLSDLLCYCVDKNGERLFGTQLASEVDTTQMNTFCNCSREFDEFPRSVPDGGFLRCLPNGDYDALQRTEEWCYCMKDTNPNTAEAVHCKTSLQALSCYDKNIHKGLDSSLRSECWHKRNDLKQVIKKHEQANITVIGVDLPRCDLDGSYAPVQCMRESCYCVDKNGDAYEDYKVPRNSKEAEDMNCRCARDQDLISQIKEKNEIMKAFENYKCAANGNYQINDIL</sequence>
<evidence type="ECO:0000256" key="5">
    <source>
        <dbReference type="PROSITE-ProRule" id="PRU00500"/>
    </source>
</evidence>
<dbReference type="OrthoDB" id="1725934at2759"/>
<feature type="non-terminal residue" evidence="7">
    <location>
        <position position="1"/>
    </location>
</feature>
<reference evidence="7" key="1">
    <citation type="submission" date="2020-07" db="EMBL/GenBank/DDBJ databases">
        <title>Multicomponent nature underlies the extraordinary mechanical properties of spider dragline silk.</title>
        <authorList>
            <person name="Kono N."/>
            <person name="Nakamura H."/>
            <person name="Mori M."/>
            <person name="Yoshida Y."/>
            <person name="Ohtoshi R."/>
            <person name="Malay A.D."/>
            <person name="Moran D.A.P."/>
            <person name="Tomita M."/>
            <person name="Numata K."/>
            <person name="Arakawa K."/>
        </authorList>
    </citation>
    <scope>NUCLEOTIDE SEQUENCE</scope>
</reference>
<dbReference type="Gene3D" id="4.10.800.10">
    <property type="entry name" value="Thyroglobulin type-1"/>
    <property type="match status" value="2"/>
</dbReference>
<protein>
    <submittedName>
        <fullName evidence="7">Nidogen-2</fullName>
    </submittedName>
</protein>
<keyword evidence="2" id="KW-0964">Secreted</keyword>
<dbReference type="AlphaFoldDB" id="A0A8X6HLK1"/>
<keyword evidence="3" id="KW-0677">Repeat</keyword>
<comment type="caution">
    <text evidence="5">Lacks conserved residue(s) required for the propagation of feature annotation.</text>
</comment>
<evidence type="ECO:0000259" key="6">
    <source>
        <dbReference type="PROSITE" id="PS51162"/>
    </source>
</evidence>
<dbReference type="PANTHER" id="PTHR12352">
    <property type="entry name" value="SECRETED MODULAR CALCIUM-BINDING PROTEIN"/>
    <property type="match status" value="1"/>
</dbReference>
<dbReference type="SMART" id="SM00211">
    <property type="entry name" value="TY"/>
    <property type="match status" value="2"/>
</dbReference>
<dbReference type="InterPro" id="IPR036857">
    <property type="entry name" value="Thyroglobulin_1_sf"/>
</dbReference>
<dbReference type="EMBL" id="BMAO01038380">
    <property type="protein sequence ID" value="GFR24515.1"/>
    <property type="molecule type" value="Genomic_DNA"/>
</dbReference>
<organism evidence="7 8">
    <name type="scientific">Trichonephila clavata</name>
    <name type="common">Joro spider</name>
    <name type="synonym">Nephila clavata</name>
    <dbReference type="NCBI Taxonomy" id="2740835"/>
    <lineage>
        <taxon>Eukaryota</taxon>
        <taxon>Metazoa</taxon>
        <taxon>Ecdysozoa</taxon>
        <taxon>Arthropoda</taxon>
        <taxon>Chelicerata</taxon>
        <taxon>Arachnida</taxon>
        <taxon>Araneae</taxon>
        <taxon>Araneomorphae</taxon>
        <taxon>Entelegynae</taxon>
        <taxon>Araneoidea</taxon>
        <taxon>Nephilidae</taxon>
        <taxon>Trichonephila</taxon>
    </lineage>
</organism>
<evidence type="ECO:0000256" key="3">
    <source>
        <dbReference type="ARBA" id="ARBA00022737"/>
    </source>
</evidence>
<comment type="caution">
    <text evidence="7">The sequence shown here is derived from an EMBL/GenBank/DDBJ whole genome shotgun (WGS) entry which is preliminary data.</text>
</comment>
<gene>
    <name evidence="7" type="primary">X975_27138</name>
    <name evidence="7" type="ORF">TNCT_656531</name>
</gene>
<keyword evidence="8" id="KW-1185">Reference proteome</keyword>
<dbReference type="Pfam" id="PF00086">
    <property type="entry name" value="Thyroglobulin_1"/>
    <property type="match status" value="2"/>
</dbReference>
<dbReference type="InterPro" id="IPR000716">
    <property type="entry name" value="Thyroglobulin_1"/>
</dbReference>
<evidence type="ECO:0000256" key="4">
    <source>
        <dbReference type="ARBA" id="ARBA00023157"/>
    </source>
</evidence>
<dbReference type="InterPro" id="IPR051950">
    <property type="entry name" value="Dev_reg/Prot_inhib"/>
</dbReference>
<name>A0A8X6HLK1_TRICU</name>
<dbReference type="SUPFAM" id="SSF57610">
    <property type="entry name" value="Thyroglobulin type-1 domain"/>
    <property type="match status" value="2"/>
</dbReference>
<comment type="subcellular location">
    <subcellularLocation>
        <location evidence="1">Secreted</location>
    </subcellularLocation>
</comment>
<dbReference type="GO" id="GO:0007160">
    <property type="term" value="P:cell-matrix adhesion"/>
    <property type="evidence" value="ECO:0007669"/>
    <property type="project" value="TreeGrafter"/>
</dbReference>
<proteinExistence type="predicted"/>
<dbReference type="Proteomes" id="UP000887116">
    <property type="component" value="Unassembled WGS sequence"/>
</dbReference>
<dbReference type="PROSITE" id="PS51162">
    <property type="entry name" value="THYROGLOBULIN_1_2"/>
    <property type="match status" value="2"/>
</dbReference>
<dbReference type="GO" id="GO:0005615">
    <property type="term" value="C:extracellular space"/>
    <property type="evidence" value="ECO:0007669"/>
    <property type="project" value="TreeGrafter"/>
</dbReference>
<feature type="domain" description="Thyroglobulin type-1" evidence="6">
    <location>
        <begin position="159"/>
        <end position="234"/>
    </location>
</feature>
<dbReference type="PANTHER" id="PTHR12352:SF3">
    <property type="entry name" value="NIDOGEN-2"/>
    <property type="match status" value="1"/>
</dbReference>
<evidence type="ECO:0000256" key="2">
    <source>
        <dbReference type="ARBA" id="ARBA00022525"/>
    </source>
</evidence>
<evidence type="ECO:0000313" key="7">
    <source>
        <dbReference type="EMBL" id="GFR24515.1"/>
    </source>
</evidence>
<keyword evidence="4" id="KW-1015">Disulfide bond</keyword>